<organism evidence="2 3">
    <name type="scientific">Strigomonas culicis</name>
    <dbReference type="NCBI Taxonomy" id="28005"/>
    <lineage>
        <taxon>Eukaryota</taxon>
        <taxon>Discoba</taxon>
        <taxon>Euglenozoa</taxon>
        <taxon>Kinetoplastea</taxon>
        <taxon>Metakinetoplastina</taxon>
        <taxon>Trypanosomatida</taxon>
        <taxon>Trypanosomatidae</taxon>
        <taxon>Strigomonadinae</taxon>
        <taxon>Strigomonas</taxon>
    </lineage>
</organism>
<dbReference type="Proteomes" id="UP000015354">
    <property type="component" value="Unassembled WGS sequence"/>
</dbReference>
<name>S9TYY4_9TRYP</name>
<reference evidence="2 3" key="1">
    <citation type="journal article" date="2013" name="PLoS ONE">
        <title>Predicting the Proteins of Angomonas deanei, Strigomonas culicis and Their Respective Endosymbionts Reveals New Aspects of the Trypanosomatidae Family.</title>
        <authorList>
            <person name="Motta M.C."/>
            <person name="Martins A.C."/>
            <person name="de Souza S.S."/>
            <person name="Catta-Preta C.M."/>
            <person name="Silva R."/>
            <person name="Klein C.C."/>
            <person name="de Almeida L.G."/>
            <person name="de Lima Cunha O."/>
            <person name="Ciapina L.P."/>
            <person name="Brocchi M."/>
            <person name="Colabardini A.C."/>
            <person name="de Araujo Lima B."/>
            <person name="Machado C.R."/>
            <person name="de Almeida Soares C.M."/>
            <person name="Probst C.M."/>
            <person name="de Menezes C.B."/>
            <person name="Thompson C.E."/>
            <person name="Bartholomeu D.C."/>
            <person name="Gradia D.F."/>
            <person name="Pavoni D.P."/>
            <person name="Grisard E.C."/>
            <person name="Fantinatti-Garboggini F."/>
            <person name="Marchini F.K."/>
            <person name="Rodrigues-Luiz G.F."/>
            <person name="Wagner G."/>
            <person name="Goldman G.H."/>
            <person name="Fietto J.L."/>
            <person name="Elias M.C."/>
            <person name="Goldman M.H."/>
            <person name="Sagot M.F."/>
            <person name="Pereira M."/>
            <person name="Stoco P.H."/>
            <person name="de Mendonca-Neto R.P."/>
            <person name="Teixeira S.M."/>
            <person name="Maciel T.E."/>
            <person name="de Oliveira Mendes T.A."/>
            <person name="Urmenyi T.P."/>
            <person name="de Souza W."/>
            <person name="Schenkman S."/>
            <person name="de Vasconcelos A.T."/>
        </authorList>
    </citation>
    <scope>NUCLEOTIDE SEQUENCE [LARGE SCALE GENOMIC DNA]</scope>
</reference>
<feature type="region of interest" description="Disordered" evidence="1">
    <location>
        <begin position="889"/>
        <end position="924"/>
    </location>
</feature>
<accession>S9TYY4</accession>
<comment type="caution">
    <text evidence="2">The sequence shown here is derived from an EMBL/GenBank/DDBJ whole genome shotgun (WGS) entry which is preliminary data.</text>
</comment>
<evidence type="ECO:0000313" key="3">
    <source>
        <dbReference type="Proteomes" id="UP000015354"/>
    </source>
</evidence>
<keyword evidence="3" id="KW-1185">Reference proteome</keyword>
<dbReference type="AlphaFoldDB" id="S9TYY4"/>
<protein>
    <submittedName>
        <fullName evidence="2">Uncharacterized protein</fullName>
    </submittedName>
</protein>
<sequence length="1023" mass="110153">MSKPGAPGVLPTFGLQSSRITVRKGIAGDSSEDNGMQLVFFDLGGAPCFLPLLDVVPSRRVTYILTFSLVTRGARGAPGGDDDSASPAAVQPAAPSLQLFKTTLELILGRTDNRDVSILLVATQADLFLRYYRDEAAQRSPGARQAAGRQEMQDAMRVVEREVETYLQLLQPNAAMRPVIVGRFAVDSVHAGAAAPRPKPQPWSPFEKHTKAPAPIGQDVYSFDFANVKSWRELLWWLSDHAHQCCRRDVDFSNGLVPARCFTHLEDVLQQIRQTHKWCLPAADYRQLAKSVHPHYKAARSDLHAQTQLLQSFGVLHHAFRHARLKKYVILDTAWLYQLWSVLAACGFVTVQGAAPDSAAAAIPPIPVPSASGARAVLAGGAQHRQRVVLLATPEALTSYASRPSQRKGEVRAAAASLPFDAAHVAVADKYHLLPQGALSFSVLSVLLTSLTRQEAVGGRAAAVAARRKTSSFAQLPDLLGVVEFLEMCDWVIRGSRVRFSSFRANPNPFTLNATANGGGPTPMRHKGLVVPADSLNASSSTATSHATTPVVTVRGRIISPALDANRPPQPSATTATTAERTERPPLECRPSAPLAPFRGAQPTSAWETFLLLPSNFQQRPPSCVVLHFSKFLSGPFYRFRLRIAPLCFFSKLVARLAADVELVRGVYVGPLHAQPVLAESPAIPLSSFSNDAGAEGARGGGGRRSLSTGSPTAAAAASAAPSLAGVVPTATSCATLWQHTVWVVGHGSCRAFVRMIGHTLFVSFHAHPQRPDSARPDYAEDRTDDEMDGFYDAVVATVRQVVEENPGVECEESLFCAAGYDVVWQTTEARLFAAKHGDGGPAAVDERDEEIDITTSDEQREHVFYRAIDENLNTLQKIRERDTFALQTARSRQLGRSGGPQTPLTPDNEMGDAESWPGSSVATDQLDTGEEEAADAAAGIPFVRTRTSDTPPIDADVFLRTITKGSVQRLSEMQQAGCTLAIECFNKSFAAGSSLSTVDDDGADSSSDALDKLLDVLAHLAL</sequence>
<proteinExistence type="predicted"/>
<gene>
    <name evidence="2" type="ORF">STCU_08484</name>
</gene>
<evidence type="ECO:0000313" key="2">
    <source>
        <dbReference type="EMBL" id="EPY21794.1"/>
    </source>
</evidence>
<dbReference type="OrthoDB" id="3176171at2759"/>
<dbReference type="EMBL" id="ATMH01008484">
    <property type="protein sequence ID" value="EPY21794.1"/>
    <property type="molecule type" value="Genomic_DNA"/>
</dbReference>
<feature type="region of interest" description="Disordered" evidence="1">
    <location>
        <begin position="562"/>
        <end position="599"/>
    </location>
</feature>
<evidence type="ECO:0000256" key="1">
    <source>
        <dbReference type="SAM" id="MobiDB-lite"/>
    </source>
</evidence>